<dbReference type="OrthoDB" id="1881997at2759"/>
<dbReference type="AlphaFoldDB" id="A0A835RYX1"/>
<accession>A0A835RYX1</accession>
<keyword evidence="3 6" id="KW-0812">Transmembrane</keyword>
<keyword evidence="4 6" id="KW-1133">Transmembrane helix</keyword>
<comment type="subcellular location">
    <subcellularLocation>
        <location evidence="1">Membrane</location>
        <topology evidence="1">Multi-pass membrane protein</topology>
    </subcellularLocation>
</comment>
<protein>
    <recommendedName>
        <fullName evidence="9">Senescence-associated protein</fullName>
    </recommendedName>
</protein>
<evidence type="ECO:0000256" key="6">
    <source>
        <dbReference type="SAM" id="Phobius"/>
    </source>
</evidence>
<dbReference type="Proteomes" id="UP000639772">
    <property type="component" value="Chromosome 1"/>
</dbReference>
<dbReference type="GO" id="GO:0009734">
    <property type="term" value="P:auxin-activated signaling pathway"/>
    <property type="evidence" value="ECO:0007669"/>
    <property type="project" value="InterPro"/>
</dbReference>
<dbReference type="InterPro" id="IPR018499">
    <property type="entry name" value="Tetraspanin/Peripherin"/>
</dbReference>
<organism evidence="7 8">
    <name type="scientific">Vanilla planifolia</name>
    <name type="common">Vanilla</name>
    <dbReference type="NCBI Taxonomy" id="51239"/>
    <lineage>
        <taxon>Eukaryota</taxon>
        <taxon>Viridiplantae</taxon>
        <taxon>Streptophyta</taxon>
        <taxon>Embryophyta</taxon>
        <taxon>Tracheophyta</taxon>
        <taxon>Spermatophyta</taxon>
        <taxon>Magnoliopsida</taxon>
        <taxon>Liliopsida</taxon>
        <taxon>Asparagales</taxon>
        <taxon>Orchidaceae</taxon>
        <taxon>Vanilloideae</taxon>
        <taxon>Vanilleae</taxon>
        <taxon>Vanilla</taxon>
    </lineage>
</organism>
<reference evidence="7 8" key="1">
    <citation type="journal article" date="2020" name="Nat. Food">
        <title>A phased Vanilla planifolia genome enables genetic improvement of flavour and production.</title>
        <authorList>
            <person name="Hasing T."/>
            <person name="Tang H."/>
            <person name="Brym M."/>
            <person name="Khazi F."/>
            <person name="Huang T."/>
            <person name="Chambers A.H."/>
        </authorList>
    </citation>
    <scope>NUCLEOTIDE SEQUENCE [LARGE SCALE GENOMIC DNA]</scope>
    <source>
        <tissue evidence="7">Leaf</tissue>
    </source>
</reference>
<comment type="similarity">
    <text evidence="2">Belongs to the tetraspanin (TM4SF) family.</text>
</comment>
<dbReference type="InterPro" id="IPR044991">
    <property type="entry name" value="TET_plant"/>
</dbReference>
<evidence type="ECO:0000256" key="4">
    <source>
        <dbReference type="ARBA" id="ARBA00022989"/>
    </source>
</evidence>
<evidence type="ECO:0000256" key="1">
    <source>
        <dbReference type="ARBA" id="ARBA00004141"/>
    </source>
</evidence>
<name>A0A835RYX1_VANPL</name>
<gene>
    <name evidence="7" type="ORF">HPP92_000881</name>
</gene>
<comment type="caution">
    <text evidence="7">The sequence shown here is derived from an EMBL/GenBank/DDBJ whole genome shotgun (WGS) entry which is preliminary data.</text>
</comment>
<sequence length="253" mass="28861">MRAIPTVAHHCHRSYHLGDLFLGLRRRLLPPDLDSPALSFRHVIRHRRPNRVRCFCLRRHGPRPRAGPRGPSVPRIPAWGLLWWLKNRVSNPEYWSRISSCLRDAHVCSGMGRIVQDPAMGVLATESADMFYQRQLSPIESGCCKPPMSCGYIYVNETLWNPGVGMAVNDVDCSRWSNDQQQLCYRCDSCKAGVLATLRRSWRKVSVINIVILIVLVVVYAFACGFGNSKWMDNGEAYGQARMTKSRPSRFQF</sequence>
<evidence type="ECO:0000256" key="2">
    <source>
        <dbReference type="ARBA" id="ARBA00006840"/>
    </source>
</evidence>
<proteinExistence type="inferred from homology"/>
<dbReference type="Pfam" id="PF00335">
    <property type="entry name" value="Tetraspanin"/>
    <property type="match status" value="1"/>
</dbReference>
<evidence type="ECO:0008006" key="9">
    <source>
        <dbReference type="Google" id="ProtNLM"/>
    </source>
</evidence>
<evidence type="ECO:0000256" key="3">
    <source>
        <dbReference type="ARBA" id="ARBA00022692"/>
    </source>
</evidence>
<feature type="transmembrane region" description="Helical" evidence="6">
    <location>
        <begin position="205"/>
        <end position="223"/>
    </location>
</feature>
<dbReference type="PANTHER" id="PTHR32191">
    <property type="entry name" value="TETRASPANIN-8-RELATED"/>
    <property type="match status" value="1"/>
</dbReference>
<dbReference type="GO" id="GO:0016020">
    <property type="term" value="C:membrane"/>
    <property type="evidence" value="ECO:0007669"/>
    <property type="project" value="UniProtKB-SubCell"/>
</dbReference>
<keyword evidence="5 6" id="KW-0472">Membrane</keyword>
<evidence type="ECO:0000313" key="8">
    <source>
        <dbReference type="Proteomes" id="UP000639772"/>
    </source>
</evidence>
<evidence type="ECO:0000313" key="7">
    <source>
        <dbReference type="EMBL" id="KAG0500809.1"/>
    </source>
</evidence>
<evidence type="ECO:0000256" key="5">
    <source>
        <dbReference type="ARBA" id="ARBA00023136"/>
    </source>
</evidence>
<dbReference type="EMBL" id="JADCNM010000001">
    <property type="protein sequence ID" value="KAG0500809.1"/>
    <property type="molecule type" value="Genomic_DNA"/>
</dbReference>